<comment type="caution">
    <text evidence="2">The sequence shown here is derived from an EMBL/GenBank/DDBJ whole genome shotgun (WGS) entry which is preliminary data.</text>
</comment>
<dbReference type="EMBL" id="JACHIK010000003">
    <property type="protein sequence ID" value="MBB5041930.1"/>
    <property type="molecule type" value="Genomic_DNA"/>
</dbReference>
<evidence type="ECO:0000256" key="1">
    <source>
        <dbReference type="SAM" id="MobiDB-lite"/>
    </source>
</evidence>
<name>A0A7W8DTZ5_9HYPH</name>
<sequence length="127" mass="13708">MARDARIELDWADGTYAFRLAWGQLVELQEKCDAGPYVVLNRLYGGQWKMEDIANVIRLGLIGGGTKPADALRLTRAYVETYPPLDNVLIAQAVLAAGLQGAPEEKVGEDEGEAENASTTSPTEKSG</sequence>
<feature type="region of interest" description="Disordered" evidence="1">
    <location>
        <begin position="101"/>
        <end position="127"/>
    </location>
</feature>
<evidence type="ECO:0000313" key="2">
    <source>
        <dbReference type="EMBL" id="MBB5041930.1"/>
    </source>
</evidence>
<feature type="compositionally biased region" description="Polar residues" evidence="1">
    <location>
        <begin position="116"/>
        <end position="127"/>
    </location>
</feature>
<organism evidence="2 3">
    <name type="scientific">Shinella fusca</name>
    <dbReference type="NCBI Taxonomy" id="544480"/>
    <lineage>
        <taxon>Bacteria</taxon>
        <taxon>Pseudomonadati</taxon>
        <taxon>Pseudomonadota</taxon>
        <taxon>Alphaproteobacteria</taxon>
        <taxon>Hyphomicrobiales</taxon>
        <taxon>Rhizobiaceae</taxon>
        <taxon>Shinella</taxon>
    </lineage>
</organism>
<proteinExistence type="predicted"/>
<reference evidence="2 3" key="1">
    <citation type="submission" date="2020-08" db="EMBL/GenBank/DDBJ databases">
        <title>Genomic Encyclopedia of Type Strains, Phase IV (KMG-IV): sequencing the most valuable type-strain genomes for metagenomic binning, comparative biology and taxonomic classification.</title>
        <authorList>
            <person name="Goeker M."/>
        </authorList>
    </citation>
    <scope>NUCLEOTIDE SEQUENCE [LARGE SCALE GENOMIC DNA]</scope>
    <source>
        <strain evidence="2 3">DSM 21319</strain>
    </source>
</reference>
<evidence type="ECO:0008006" key="4">
    <source>
        <dbReference type="Google" id="ProtNLM"/>
    </source>
</evidence>
<evidence type="ECO:0000313" key="3">
    <source>
        <dbReference type="Proteomes" id="UP000535406"/>
    </source>
</evidence>
<accession>A0A7W8DTZ5</accession>
<dbReference type="Pfam" id="PF11836">
    <property type="entry name" value="Phage_TAC_11"/>
    <property type="match status" value="1"/>
</dbReference>
<protein>
    <recommendedName>
        <fullName evidence="4">Gene transfer agent family protein</fullName>
    </recommendedName>
</protein>
<keyword evidence="3" id="KW-1185">Reference proteome</keyword>
<dbReference type="RefSeq" id="WP_184142048.1">
    <property type="nucleotide sequence ID" value="NZ_JACHIK010000003.1"/>
</dbReference>
<dbReference type="AlphaFoldDB" id="A0A7W8DTZ5"/>
<dbReference type="Proteomes" id="UP000535406">
    <property type="component" value="Unassembled WGS sequence"/>
</dbReference>
<gene>
    <name evidence="2" type="ORF">HNQ66_001313</name>
</gene>
<dbReference type="InterPro" id="IPR021791">
    <property type="entry name" value="Phage_TAC_11"/>
</dbReference>